<sequence length="610" mass="65264">MAPKDRAQRKECNATRSVVLLGVEEDGPSPAAITAMLAGMRQRGGKADELYIETTMTLEGTELSATREQQTLAALSAWGPDQPLERLGFIGDPQLTRAVTSAVLAAQPKQLVFDCSQAEMIAGRRCNATLYASISLLDQLGPGLTCVQLHNVGHWPPVILEPLSYCTALTRLALDLAEGCAWCDVDLQEAIRVAGGLKRLTDLDLQGGPEYDGLREATLRLDRLAALTGLTRLCLSLSAARQRPYTYADLAPGEAQLWRQERSQLLTAVSSMSALEELLVTGMWLEVRAVAALRRLRVLSLGGLMLPPLPGIRLVDEEDGEGGGGGGAGQDGEDGGEGVGEPAAQGPAGPALRERWPLPPELEELHLESPSPSLLAALVPGPKLSALFLPAVGSATEGWTSLQLNRLEMKRLAPANANGPPNYVSRPEAASAFAPAAELLQRCIGGGTVEGLRITAAIRDYHHVRRGLHASWLPALAPLAPVRLRLERIALNDEDVTALVRHFPQITALELEQSPIPLASLPRLSALPSLRELTICIQGLPRDEPIEQSAQLVVALATAASSLQVLRASSMRHPDISAAMLLITGQALLEAVRPGFRIELDAERGPWEDR</sequence>
<evidence type="ECO:0000313" key="2">
    <source>
        <dbReference type="EMBL" id="KAG2484263.1"/>
    </source>
</evidence>
<organism evidence="2 3">
    <name type="scientific">Edaphochlamys debaryana</name>
    <dbReference type="NCBI Taxonomy" id="47281"/>
    <lineage>
        <taxon>Eukaryota</taxon>
        <taxon>Viridiplantae</taxon>
        <taxon>Chlorophyta</taxon>
        <taxon>core chlorophytes</taxon>
        <taxon>Chlorophyceae</taxon>
        <taxon>CS clade</taxon>
        <taxon>Chlamydomonadales</taxon>
        <taxon>Chlamydomonadales incertae sedis</taxon>
        <taxon>Edaphochlamys</taxon>
    </lineage>
</organism>
<dbReference type="SUPFAM" id="SSF52047">
    <property type="entry name" value="RNI-like"/>
    <property type="match status" value="1"/>
</dbReference>
<accession>A0A835XHM3</accession>
<evidence type="ECO:0000256" key="1">
    <source>
        <dbReference type="SAM" id="MobiDB-lite"/>
    </source>
</evidence>
<feature type="region of interest" description="Disordered" evidence="1">
    <location>
        <begin position="315"/>
        <end position="355"/>
    </location>
</feature>
<name>A0A835XHM3_9CHLO</name>
<comment type="caution">
    <text evidence="2">The sequence shown here is derived from an EMBL/GenBank/DDBJ whole genome shotgun (WGS) entry which is preliminary data.</text>
</comment>
<proteinExistence type="predicted"/>
<reference evidence="2" key="1">
    <citation type="journal article" date="2020" name="bioRxiv">
        <title>Comparative genomics of Chlamydomonas.</title>
        <authorList>
            <person name="Craig R.J."/>
            <person name="Hasan A.R."/>
            <person name="Ness R.W."/>
            <person name="Keightley P.D."/>
        </authorList>
    </citation>
    <scope>NUCLEOTIDE SEQUENCE</scope>
    <source>
        <strain evidence="2">CCAP 11/70</strain>
    </source>
</reference>
<evidence type="ECO:0000313" key="3">
    <source>
        <dbReference type="Proteomes" id="UP000612055"/>
    </source>
</evidence>
<dbReference type="AlphaFoldDB" id="A0A835XHM3"/>
<keyword evidence="3" id="KW-1185">Reference proteome</keyword>
<dbReference type="EMBL" id="JAEHOE010000153">
    <property type="protein sequence ID" value="KAG2484263.1"/>
    <property type="molecule type" value="Genomic_DNA"/>
</dbReference>
<dbReference type="Proteomes" id="UP000612055">
    <property type="component" value="Unassembled WGS sequence"/>
</dbReference>
<gene>
    <name evidence="2" type="ORF">HYH03_016907</name>
</gene>
<protein>
    <submittedName>
        <fullName evidence="2">Uncharacterized protein</fullName>
    </submittedName>
</protein>
<feature type="compositionally biased region" description="Low complexity" evidence="1">
    <location>
        <begin position="340"/>
        <end position="351"/>
    </location>
</feature>